<dbReference type="InterPro" id="IPR040372">
    <property type="entry name" value="YaeB-like"/>
</dbReference>
<dbReference type="InterPro" id="IPR023370">
    <property type="entry name" value="TrmO-like_N"/>
</dbReference>
<dbReference type="PANTHER" id="PTHR12818">
    <property type="entry name" value="TRNA (ADENINE(37)-N6)-METHYLTRANSFERASE"/>
    <property type="match status" value="1"/>
</dbReference>
<comment type="caution">
    <text evidence="4">The sequence shown here is derived from an EMBL/GenBank/DDBJ whole genome shotgun (WGS) entry which is preliminary data.</text>
</comment>
<dbReference type="PROSITE" id="PS51668">
    <property type="entry name" value="TSAA_2"/>
    <property type="match status" value="1"/>
</dbReference>
<feature type="domain" description="TsaA-like" evidence="3">
    <location>
        <begin position="81"/>
        <end position="135"/>
    </location>
</feature>
<comment type="similarity">
    <text evidence="2">Belongs to the tRNA methyltransferase O family.</text>
</comment>
<dbReference type="Proteomes" id="UP001163046">
    <property type="component" value="Unassembled WGS sequence"/>
</dbReference>
<dbReference type="EMBL" id="MU826354">
    <property type="protein sequence ID" value="KAJ7380276.1"/>
    <property type="molecule type" value="Genomic_DNA"/>
</dbReference>
<evidence type="ECO:0000256" key="1">
    <source>
        <dbReference type="ARBA" id="ARBA00022691"/>
    </source>
</evidence>
<evidence type="ECO:0000313" key="4">
    <source>
        <dbReference type="EMBL" id="KAJ7380276.1"/>
    </source>
</evidence>
<evidence type="ECO:0000313" key="5">
    <source>
        <dbReference type="Proteomes" id="UP001163046"/>
    </source>
</evidence>
<organism evidence="4 5">
    <name type="scientific">Desmophyllum pertusum</name>
    <dbReference type="NCBI Taxonomy" id="174260"/>
    <lineage>
        <taxon>Eukaryota</taxon>
        <taxon>Metazoa</taxon>
        <taxon>Cnidaria</taxon>
        <taxon>Anthozoa</taxon>
        <taxon>Hexacorallia</taxon>
        <taxon>Scleractinia</taxon>
        <taxon>Caryophylliina</taxon>
        <taxon>Caryophylliidae</taxon>
        <taxon>Desmophyllum</taxon>
    </lineage>
</organism>
<dbReference type="OrthoDB" id="4882at2759"/>
<proteinExistence type="inferred from homology"/>
<dbReference type="AlphaFoldDB" id="A0A9X0CYK1"/>
<evidence type="ECO:0000259" key="3">
    <source>
        <dbReference type="PROSITE" id="PS51668"/>
    </source>
</evidence>
<keyword evidence="5" id="KW-1185">Reference proteome</keyword>
<sequence>MADEAKLQLLESKIAVARRELNNLRSDMYSMKKMFGQKFKEIKEMFEKGKQECILQDNLQRLATYNNPQRQDTPRSFNSEMKPIGFVESCFKEKNGIPRQPSVCPAAKAKLCVSVKGFTNPEHSLEGLENFSHVW</sequence>
<dbReference type="InterPro" id="IPR036414">
    <property type="entry name" value="YaeB_N_sf"/>
</dbReference>
<name>A0A9X0CYK1_9CNID</name>
<reference evidence="4" key="1">
    <citation type="submission" date="2023-01" db="EMBL/GenBank/DDBJ databases">
        <title>Genome assembly of the deep-sea coral Lophelia pertusa.</title>
        <authorList>
            <person name="Herrera S."/>
            <person name="Cordes E."/>
        </authorList>
    </citation>
    <scope>NUCLEOTIDE SEQUENCE</scope>
    <source>
        <strain evidence="4">USNM1676648</strain>
        <tissue evidence="4">Polyp</tissue>
    </source>
</reference>
<gene>
    <name evidence="4" type="ORF">OS493_010992</name>
</gene>
<protein>
    <recommendedName>
        <fullName evidence="3">TsaA-like domain-containing protein</fullName>
    </recommendedName>
</protein>
<dbReference type="Gene3D" id="2.40.30.70">
    <property type="entry name" value="YaeB-like"/>
    <property type="match status" value="1"/>
</dbReference>
<accession>A0A9X0CYK1</accession>
<evidence type="ECO:0000256" key="2">
    <source>
        <dbReference type="ARBA" id="ARBA00033753"/>
    </source>
</evidence>
<dbReference type="PANTHER" id="PTHR12818:SF0">
    <property type="entry name" value="TRNA (ADENINE(37)-N6)-METHYLTRANSFERASE"/>
    <property type="match status" value="1"/>
</dbReference>
<dbReference type="SUPFAM" id="SSF118196">
    <property type="entry name" value="YaeB-like"/>
    <property type="match status" value="1"/>
</dbReference>
<dbReference type="InterPro" id="IPR036413">
    <property type="entry name" value="YaeB-like_sf"/>
</dbReference>
<keyword evidence="1" id="KW-0949">S-adenosyl-L-methionine</keyword>